<keyword evidence="1 3" id="KW-1003">Cell membrane</keyword>
<dbReference type="GO" id="GO:0005886">
    <property type="term" value="C:plasma membrane"/>
    <property type="evidence" value="ECO:0007669"/>
    <property type="project" value="UniProtKB-SubCell"/>
</dbReference>
<feature type="compositionally biased region" description="Polar residues" evidence="4">
    <location>
        <begin position="138"/>
        <end position="147"/>
    </location>
</feature>
<dbReference type="GO" id="GO:0043093">
    <property type="term" value="P:FtsZ-dependent cytokinesis"/>
    <property type="evidence" value="ECO:0007669"/>
    <property type="project" value="UniProtKB-UniRule"/>
</dbReference>
<keyword evidence="6" id="KW-1185">Reference proteome</keyword>
<feature type="region of interest" description="Disordered" evidence="4">
    <location>
        <begin position="132"/>
        <end position="197"/>
    </location>
</feature>
<evidence type="ECO:0000256" key="4">
    <source>
        <dbReference type="SAM" id="MobiDB-lite"/>
    </source>
</evidence>
<dbReference type="InterPro" id="IPR011919">
    <property type="entry name" value="Cell_div_ZipA"/>
</dbReference>
<dbReference type="Pfam" id="PF04354">
    <property type="entry name" value="ZipA_C"/>
    <property type="match status" value="1"/>
</dbReference>
<dbReference type="EMBL" id="CP022011">
    <property type="protein sequence ID" value="QDJ15504.1"/>
    <property type="molecule type" value="Genomic_DNA"/>
</dbReference>
<comment type="similarity">
    <text evidence="1 2">Belongs to the ZipA family.</text>
</comment>
<keyword evidence="1 3" id="KW-0997">Cell inner membrane</keyword>
<feature type="compositionally biased region" description="Polar residues" evidence="4">
    <location>
        <begin position="157"/>
        <end position="171"/>
    </location>
</feature>
<evidence type="ECO:0000256" key="1">
    <source>
        <dbReference type="HAMAP-Rule" id="MF_00509"/>
    </source>
</evidence>
<dbReference type="PANTHER" id="PTHR38685">
    <property type="entry name" value="CELL DIVISION PROTEIN ZIPA"/>
    <property type="match status" value="1"/>
</dbReference>
<dbReference type="Gene3D" id="3.30.1400.10">
    <property type="entry name" value="ZipA, C-terminal FtsZ-binding domain"/>
    <property type="match status" value="1"/>
</dbReference>
<dbReference type="NCBIfam" id="TIGR02205">
    <property type="entry name" value="septum_zipA"/>
    <property type="match status" value="1"/>
</dbReference>
<dbReference type="AlphaFoldDB" id="A0A8D4LMT9"/>
<dbReference type="GO" id="GO:0032153">
    <property type="term" value="C:cell division site"/>
    <property type="evidence" value="ECO:0007669"/>
    <property type="project" value="UniProtKB-UniRule"/>
</dbReference>
<keyword evidence="1 2" id="KW-0131">Cell cycle</keyword>
<evidence type="ECO:0000313" key="6">
    <source>
        <dbReference type="Proteomes" id="UP000955338"/>
    </source>
</evidence>
<dbReference type="RefSeq" id="WP_261919993.1">
    <property type="nucleotide sequence ID" value="NZ_CP022010.1"/>
</dbReference>
<dbReference type="InterPro" id="IPR007449">
    <property type="entry name" value="ZipA_FtsZ-bd_C"/>
</dbReference>
<sequence length="332" mass="37411">MDLQQIIITIAVIILAILIGHGLWSARKEKLQREQANKRFERQEPELTSEYVSAPRPVRRASINDQLEVQKNCVNTNTTSTISANTTKPTTAPVTEITENKDDVAVHQPLQQTLDLDDDNLEQEVSQIKITLPGQPPISATSQSNPTLDAVKGEQEITPSEQTTEITNQAEQNEKDEINSVNNSENNAEKPETTEEKTQQEYLVIYVVAPENREFYGSRIVASLENLGFIFGQHNIFHYHLDLNADSPITFSVANMRKPGVFDLSNMDQFSTNGLTFFMPLPSPGNNLVNFRTMLRTATTLSEELNGFLLNDRREIFTEENKQAYLAKVTEE</sequence>
<dbReference type="SMART" id="SM00771">
    <property type="entry name" value="ZipA_C"/>
    <property type="match status" value="1"/>
</dbReference>
<dbReference type="InterPro" id="IPR036765">
    <property type="entry name" value="ZipA_FtsZ-bd_C_sf"/>
</dbReference>
<feature type="compositionally biased region" description="Basic and acidic residues" evidence="4">
    <location>
        <begin position="187"/>
        <end position="197"/>
    </location>
</feature>
<feature type="transmembrane region" description="Helical" evidence="1">
    <location>
        <begin position="6"/>
        <end position="24"/>
    </location>
</feature>
<accession>A0A8D4LMT9</accession>
<organism evidence="5 6">
    <name type="scientific">Mergibacter septicus</name>
    <dbReference type="NCBI Taxonomy" id="221402"/>
    <lineage>
        <taxon>Bacteria</taxon>
        <taxon>Pseudomonadati</taxon>
        <taxon>Pseudomonadota</taxon>
        <taxon>Gammaproteobacteria</taxon>
        <taxon>Pasteurellales</taxon>
        <taxon>Pasteurellaceae</taxon>
        <taxon>Mergibacter</taxon>
    </lineage>
</organism>
<dbReference type="Proteomes" id="UP000955338">
    <property type="component" value="Chromosome"/>
</dbReference>
<comment type="function">
    <text evidence="1 2">Essential cell division protein that stabilizes the FtsZ protofilaments by cross-linking them and that serves as a cytoplasmic membrane anchor for the Z ring. Also required for the recruitment to the septal ring of downstream cell division proteins.</text>
</comment>
<name>A0A8D4LMT9_9PAST</name>
<gene>
    <name evidence="1 5" type="primary">zipA</name>
    <name evidence="5" type="ORF">CEP48_08780</name>
</gene>
<dbReference type="HAMAP" id="MF_00509">
    <property type="entry name" value="ZipA"/>
    <property type="match status" value="1"/>
</dbReference>
<proteinExistence type="inferred from homology"/>
<reference evidence="5" key="1">
    <citation type="submission" date="2017-06" db="EMBL/GenBank/DDBJ databases">
        <title>Genome sequencing of pathogenic and non-pathogenic strains within Bisgaard taxon 40.</title>
        <authorList>
            <person name="Ladner J.T."/>
            <person name="Lovett S.P."/>
            <person name="Koroleva G."/>
            <person name="Lorch J.M."/>
        </authorList>
    </citation>
    <scope>NUCLEOTIDE SEQUENCE</scope>
    <source>
        <strain evidence="5">27576-1-I1</strain>
    </source>
</reference>
<evidence type="ECO:0000256" key="2">
    <source>
        <dbReference type="RuleBase" id="RU003612"/>
    </source>
</evidence>
<keyword evidence="1 2" id="KW-0132">Cell division</keyword>
<comment type="subunit">
    <text evidence="1">Interacts with FtsZ via their C-terminal domains.</text>
</comment>
<keyword evidence="1" id="KW-1133">Transmembrane helix</keyword>
<comment type="subcellular location">
    <subcellularLocation>
        <location evidence="1">Cell inner membrane</location>
        <topology evidence="1">Single-pass type I membrane protein</topology>
    </subcellularLocation>
    <text evidence="1">Localizes to the Z ring in an FtsZ-dependent manner.</text>
</comment>
<keyword evidence="1 3" id="KW-0812">Transmembrane</keyword>
<dbReference type="SUPFAM" id="SSF64383">
    <property type="entry name" value="Cell-division protein ZipA, C-terminal domain"/>
    <property type="match status" value="1"/>
</dbReference>
<keyword evidence="1 3" id="KW-0472">Membrane</keyword>
<dbReference type="PANTHER" id="PTHR38685:SF1">
    <property type="entry name" value="CELL DIVISION PROTEIN ZIPA"/>
    <property type="match status" value="1"/>
</dbReference>
<dbReference type="GO" id="GO:0000917">
    <property type="term" value="P:division septum assembly"/>
    <property type="evidence" value="ECO:0007669"/>
    <property type="project" value="TreeGrafter"/>
</dbReference>
<evidence type="ECO:0000256" key="3">
    <source>
        <dbReference type="RuleBase" id="RU003613"/>
    </source>
</evidence>
<protein>
    <recommendedName>
        <fullName evidence="1 2">Cell division protein ZipA</fullName>
    </recommendedName>
</protein>
<evidence type="ECO:0000313" key="5">
    <source>
        <dbReference type="EMBL" id="QDJ15504.1"/>
    </source>
</evidence>